<dbReference type="InterPro" id="IPR045190">
    <property type="entry name" value="MCCB/AccD1-like"/>
</dbReference>
<protein>
    <submittedName>
        <fullName evidence="4">Methylcrotonoyl-CoA carboxylase</fullName>
    </submittedName>
</protein>
<feature type="domain" description="CoA carboxyltransferase N-terminal" evidence="2">
    <location>
        <begin position="22"/>
        <end position="281"/>
    </location>
</feature>
<dbReference type="PROSITE" id="PS50989">
    <property type="entry name" value="COA_CT_CTER"/>
    <property type="match status" value="1"/>
</dbReference>
<organism evidence="4 5">
    <name type="scientific">Marivibrio halodurans</name>
    <dbReference type="NCBI Taxonomy" id="2039722"/>
    <lineage>
        <taxon>Bacteria</taxon>
        <taxon>Pseudomonadati</taxon>
        <taxon>Pseudomonadota</taxon>
        <taxon>Alphaproteobacteria</taxon>
        <taxon>Rhodospirillales</taxon>
        <taxon>Rhodospirillaceae</taxon>
        <taxon>Marivibrio</taxon>
    </lineage>
</organism>
<name>A0A8J7RZD7_9PROT</name>
<dbReference type="PROSITE" id="PS50980">
    <property type="entry name" value="COA_CT_NTER"/>
    <property type="match status" value="1"/>
</dbReference>
<dbReference type="GO" id="GO:1905202">
    <property type="term" value="C:methylcrotonoyl-CoA carboxylase complex"/>
    <property type="evidence" value="ECO:0007669"/>
    <property type="project" value="TreeGrafter"/>
</dbReference>
<accession>A0A8J7RZD7</accession>
<dbReference type="InterPro" id="IPR011762">
    <property type="entry name" value="COA_CT_N"/>
</dbReference>
<dbReference type="Pfam" id="PF01039">
    <property type="entry name" value="Carboxyl_trans"/>
    <property type="match status" value="1"/>
</dbReference>
<dbReference type="FunFam" id="3.90.226.10:FF:000046">
    <property type="entry name" value="Geranyl-CoA carboxylase beta subunit"/>
    <property type="match status" value="1"/>
</dbReference>
<keyword evidence="5" id="KW-1185">Reference proteome</keyword>
<dbReference type="GO" id="GO:0006552">
    <property type="term" value="P:L-leucine catabolic process"/>
    <property type="evidence" value="ECO:0007669"/>
    <property type="project" value="TreeGrafter"/>
</dbReference>
<dbReference type="PANTHER" id="PTHR22855">
    <property type="entry name" value="ACETYL, PROPIONYL, PYRUVATE, AND GLUTACONYL CARBOXYLASE-RELATED"/>
    <property type="match status" value="1"/>
</dbReference>
<dbReference type="RefSeq" id="WP_210682074.1">
    <property type="nucleotide sequence ID" value="NZ_JAGMWN010000004.1"/>
</dbReference>
<dbReference type="Proteomes" id="UP000672602">
    <property type="component" value="Unassembled WGS sequence"/>
</dbReference>
<dbReference type="FunFam" id="3.90.226.10:FF:000004">
    <property type="entry name" value="Methylcrotonoyl-CoA carboxylase beta chain"/>
    <property type="match status" value="1"/>
</dbReference>
<gene>
    <name evidence="4" type="ORF">KAJ83_10770</name>
</gene>
<evidence type="ECO:0000313" key="5">
    <source>
        <dbReference type="Proteomes" id="UP000672602"/>
    </source>
</evidence>
<evidence type="ECO:0000256" key="1">
    <source>
        <dbReference type="SAM" id="MobiDB-lite"/>
    </source>
</evidence>
<evidence type="ECO:0000259" key="3">
    <source>
        <dbReference type="PROSITE" id="PS50989"/>
    </source>
</evidence>
<dbReference type="SUPFAM" id="SSF52096">
    <property type="entry name" value="ClpP/crotonase"/>
    <property type="match status" value="2"/>
</dbReference>
<dbReference type="Gene3D" id="3.90.226.10">
    <property type="entry name" value="2-enoyl-CoA Hydratase, Chain A, domain 1"/>
    <property type="match status" value="2"/>
</dbReference>
<feature type="domain" description="CoA carboxyltransferase C-terminal" evidence="3">
    <location>
        <begin position="277"/>
        <end position="537"/>
    </location>
</feature>
<feature type="region of interest" description="Disordered" evidence="1">
    <location>
        <begin position="1"/>
        <end position="27"/>
    </location>
</feature>
<reference evidence="4" key="1">
    <citation type="submission" date="2021-04" db="EMBL/GenBank/DDBJ databases">
        <authorList>
            <person name="Zhang D.-C."/>
        </authorList>
    </citation>
    <scope>NUCLEOTIDE SEQUENCE</scope>
    <source>
        <strain evidence="4">CGMCC 1.15697</strain>
    </source>
</reference>
<comment type="caution">
    <text evidence="4">The sequence shown here is derived from an EMBL/GenBank/DDBJ whole genome shotgun (WGS) entry which is preliminary data.</text>
</comment>
<dbReference type="InterPro" id="IPR029045">
    <property type="entry name" value="ClpP/crotonase-like_dom_sf"/>
</dbReference>
<sequence>MATHPSHAPDGTAPTEATDTPPGGYERHRAPVRAARAVALAGGSEKALARHRARGKLTARERISHLLDPGTPFLEVGQLAAHDIYEEPVPSAGIVTGIGMVERRLVMVVANDATVKGGTYYPLTVAKQVRAQQIARENGLPTLYLVDSGGAFLPMQQDLFPGEHHFGRIFRNIAEMSALGLPQIAAVMGACTAGGAYVPAMADETVIVEGNGTIYLGGPQLVRAATGEVVDAQELGGAAVHTGQSAVADHLARDDLHALSLVRAIVARGPARPLPPPPLAPLAPLRAASEIADLIPVDSRQRMPARAILERLIDAGRLDEYRARYGTTVICGTAAVGGYPVGLVMNDGVLFSESAQKAANFIELCCQREIPLLFLHDISGFMVGRDYEAGGIARHGAKMVNAVATARVPKFSLLIGGSYGAGNYAMCGRAFGPRLMAMWPNARTSVMGGAQAATVLGLVREEQMRKAGQDFTDADRRAMEAPVLAAYERESHPVNAAARLWVDAVVDPADTRDWLTLSLAMAAGSPKEETRFGVFRM</sequence>
<evidence type="ECO:0000259" key="2">
    <source>
        <dbReference type="PROSITE" id="PS50980"/>
    </source>
</evidence>
<dbReference type="AlphaFoldDB" id="A0A8J7RZD7"/>
<dbReference type="InterPro" id="IPR011763">
    <property type="entry name" value="COA_CT_C"/>
</dbReference>
<dbReference type="GO" id="GO:0004485">
    <property type="term" value="F:methylcrotonoyl-CoA carboxylase activity"/>
    <property type="evidence" value="ECO:0007669"/>
    <property type="project" value="TreeGrafter"/>
</dbReference>
<evidence type="ECO:0000313" key="4">
    <source>
        <dbReference type="EMBL" id="MBP5857492.1"/>
    </source>
</evidence>
<dbReference type="PANTHER" id="PTHR22855:SF13">
    <property type="entry name" value="METHYLCROTONOYL-COA CARBOXYLASE BETA CHAIN, MITOCHONDRIAL"/>
    <property type="match status" value="1"/>
</dbReference>
<dbReference type="EMBL" id="JAGMWN010000004">
    <property type="protein sequence ID" value="MBP5857492.1"/>
    <property type="molecule type" value="Genomic_DNA"/>
</dbReference>
<proteinExistence type="predicted"/>
<dbReference type="InterPro" id="IPR034733">
    <property type="entry name" value="AcCoA_carboxyl_beta"/>
</dbReference>